<organism evidence="2 3">
    <name type="scientific">Gaopeijia maritima</name>
    <dbReference type="NCBI Taxonomy" id="3119007"/>
    <lineage>
        <taxon>Bacteria</taxon>
        <taxon>Pseudomonadati</taxon>
        <taxon>Gemmatimonadota</taxon>
        <taxon>Longimicrobiia</taxon>
        <taxon>Gaopeijiales</taxon>
        <taxon>Gaopeijiaceae</taxon>
        <taxon>Gaopeijia</taxon>
    </lineage>
</organism>
<keyword evidence="1" id="KW-1133">Transmembrane helix</keyword>
<evidence type="ECO:0000256" key="1">
    <source>
        <dbReference type="SAM" id="Phobius"/>
    </source>
</evidence>
<feature type="transmembrane region" description="Helical" evidence="1">
    <location>
        <begin position="52"/>
        <end position="71"/>
    </location>
</feature>
<proteinExistence type="predicted"/>
<protein>
    <submittedName>
        <fullName evidence="2">Uncharacterized protein</fullName>
    </submittedName>
</protein>
<keyword evidence="1" id="KW-0812">Transmembrane</keyword>
<dbReference type="Proteomes" id="UP001484239">
    <property type="component" value="Unassembled WGS sequence"/>
</dbReference>
<name>A0ABU9ECT2_9BACT</name>
<accession>A0ABU9ECT2</accession>
<evidence type="ECO:0000313" key="2">
    <source>
        <dbReference type="EMBL" id="MEK9501745.1"/>
    </source>
</evidence>
<comment type="caution">
    <text evidence="2">The sequence shown here is derived from an EMBL/GenBank/DDBJ whole genome shotgun (WGS) entry which is preliminary data.</text>
</comment>
<keyword evidence="3" id="KW-1185">Reference proteome</keyword>
<dbReference type="RefSeq" id="WP_405278745.1">
    <property type="nucleotide sequence ID" value="NZ_CP144380.1"/>
</dbReference>
<sequence>MPERRPFTWRDRFGDEITCVRCLEVKDSADMDRLLWCRECRLAARGRATRRGWVVGAVGALALALWIYLVIQPSDLVVGGWLATVVAAAWIVGRVAREMFFGWERFQNRRAMEAVPPGSVPPELGDAGPLS</sequence>
<feature type="transmembrane region" description="Helical" evidence="1">
    <location>
        <begin position="77"/>
        <end position="96"/>
    </location>
</feature>
<keyword evidence="1" id="KW-0472">Membrane</keyword>
<evidence type="ECO:0000313" key="3">
    <source>
        <dbReference type="Proteomes" id="UP001484239"/>
    </source>
</evidence>
<reference evidence="2 3" key="1">
    <citation type="submission" date="2024-02" db="EMBL/GenBank/DDBJ databases">
        <title>A novel Gemmatimonadota bacterium.</title>
        <authorList>
            <person name="Du Z.-J."/>
            <person name="Ye Y.-Q."/>
        </authorList>
    </citation>
    <scope>NUCLEOTIDE SEQUENCE [LARGE SCALE GENOMIC DNA]</scope>
    <source>
        <strain evidence="2 3">DH-20</strain>
    </source>
</reference>
<dbReference type="EMBL" id="JBBHLI010000007">
    <property type="protein sequence ID" value="MEK9501745.1"/>
    <property type="molecule type" value="Genomic_DNA"/>
</dbReference>
<gene>
    <name evidence="2" type="ORF">WI372_12205</name>
</gene>